<dbReference type="Proteomes" id="UP000688137">
    <property type="component" value="Unassembled WGS sequence"/>
</dbReference>
<evidence type="ECO:0000256" key="1">
    <source>
        <dbReference type="SAM" id="Coils"/>
    </source>
</evidence>
<sequence>MQLSYDKILNSIDQLLIPQQFPKLILNLPTLHSLPQERQLVINFANEVVQEITPHINKFRLIYNKKQEQFDLSQIKNSELQNTLSEFKEIKRKEQNNYDKLLQDSHNLLQQKELEIKQLQHTQRELIKNQQKTCQELQKNAQKKQENIQQTEQLQISILQNSFTFSETYKYPRCQVLQDGKIFYNKGGFLSCLCDQAISNQGIVRFSFLIHDIGTNQTMVGIGAREIISKSGQRSLSYNEQWLLFQPSSKREISQFNSILFYQQ</sequence>
<comment type="caution">
    <text evidence="2">The sequence shown here is derived from an EMBL/GenBank/DDBJ whole genome shotgun (WGS) entry which is preliminary data.</text>
</comment>
<evidence type="ECO:0000313" key="2">
    <source>
        <dbReference type="EMBL" id="CAD8105309.1"/>
    </source>
</evidence>
<feature type="coiled-coil region" evidence="1">
    <location>
        <begin position="77"/>
        <end position="154"/>
    </location>
</feature>
<keyword evidence="1" id="KW-0175">Coiled coil</keyword>
<gene>
    <name evidence="2" type="ORF">PPRIM_AZ9-3.1.T1270007</name>
</gene>
<keyword evidence="3" id="KW-1185">Reference proteome</keyword>
<dbReference type="EMBL" id="CAJJDM010000130">
    <property type="protein sequence ID" value="CAD8105309.1"/>
    <property type="molecule type" value="Genomic_DNA"/>
</dbReference>
<dbReference type="AlphaFoldDB" id="A0A8S1PRP4"/>
<protein>
    <submittedName>
        <fullName evidence="2">Uncharacterized protein</fullName>
    </submittedName>
</protein>
<organism evidence="2 3">
    <name type="scientific">Paramecium primaurelia</name>
    <dbReference type="NCBI Taxonomy" id="5886"/>
    <lineage>
        <taxon>Eukaryota</taxon>
        <taxon>Sar</taxon>
        <taxon>Alveolata</taxon>
        <taxon>Ciliophora</taxon>
        <taxon>Intramacronucleata</taxon>
        <taxon>Oligohymenophorea</taxon>
        <taxon>Peniculida</taxon>
        <taxon>Parameciidae</taxon>
        <taxon>Paramecium</taxon>
    </lineage>
</organism>
<evidence type="ECO:0000313" key="3">
    <source>
        <dbReference type="Proteomes" id="UP000688137"/>
    </source>
</evidence>
<reference evidence="2" key="1">
    <citation type="submission" date="2021-01" db="EMBL/GenBank/DDBJ databases">
        <authorList>
            <consortium name="Genoscope - CEA"/>
            <person name="William W."/>
        </authorList>
    </citation>
    <scope>NUCLEOTIDE SEQUENCE</scope>
</reference>
<accession>A0A8S1PRP4</accession>
<name>A0A8S1PRP4_PARPR</name>
<proteinExistence type="predicted"/>